<dbReference type="EMBL" id="MGEP01000043">
    <property type="protein sequence ID" value="OGL86779.1"/>
    <property type="molecule type" value="Genomic_DNA"/>
</dbReference>
<dbReference type="InterPro" id="IPR050074">
    <property type="entry name" value="DHO_dehydrogenase"/>
</dbReference>
<comment type="pathway">
    <text evidence="2">Pyrimidine metabolism; UMP biosynthesis via de novo pathway.</text>
</comment>
<dbReference type="EC" id="1.3.5.2" evidence="8"/>
<dbReference type="GO" id="GO:0005737">
    <property type="term" value="C:cytoplasm"/>
    <property type="evidence" value="ECO:0007669"/>
    <property type="project" value="InterPro"/>
</dbReference>
<evidence type="ECO:0000313" key="11">
    <source>
        <dbReference type="Proteomes" id="UP000178723"/>
    </source>
</evidence>
<evidence type="ECO:0000313" key="10">
    <source>
        <dbReference type="EMBL" id="OGL86779.1"/>
    </source>
</evidence>
<dbReference type="NCBIfam" id="TIGR01036">
    <property type="entry name" value="pyrD_sub2"/>
    <property type="match status" value="1"/>
</dbReference>
<keyword evidence="5" id="KW-0665">Pyrimidine biosynthesis</keyword>
<keyword evidence="6" id="KW-0560">Oxidoreductase</keyword>
<dbReference type="GO" id="GO:0009220">
    <property type="term" value="P:pyrimidine ribonucleotide biosynthetic process"/>
    <property type="evidence" value="ECO:0007669"/>
    <property type="project" value="UniProtKB-UniRule"/>
</dbReference>
<dbReference type="AlphaFoldDB" id="A0A1F7V8F2"/>
<evidence type="ECO:0000256" key="8">
    <source>
        <dbReference type="NCBIfam" id="TIGR01036"/>
    </source>
</evidence>
<dbReference type="STRING" id="1802407.A3I40_03285"/>
<keyword evidence="7" id="KW-0472">Membrane</keyword>
<name>A0A1F7V8F2_9BACT</name>
<dbReference type="Proteomes" id="UP000178723">
    <property type="component" value="Unassembled WGS sequence"/>
</dbReference>
<dbReference type="PANTHER" id="PTHR48109">
    <property type="entry name" value="DIHYDROOROTATE DEHYDROGENASE (QUINONE), MITOCHONDRIAL-RELATED"/>
    <property type="match status" value="1"/>
</dbReference>
<protein>
    <recommendedName>
        <fullName evidence="8">Dihydroorotate dehydrogenase (quinone)</fullName>
        <ecNumber evidence="8">1.3.5.2</ecNumber>
    </recommendedName>
</protein>
<keyword evidence="3" id="KW-0285">Flavoprotein</keyword>
<evidence type="ECO:0000256" key="4">
    <source>
        <dbReference type="ARBA" id="ARBA00022643"/>
    </source>
</evidence>
<dbReference type="Pfam" id="PF01180">
    <property type="entry name" value="DHO_dh"/>
    <property type="match status" value="1"/>
</dbReference>
<comment type="cofactor">
    <cofactor evidence="1">
        <name>FMN</name>
        <dbReference type="ChEBI" id="CHEBI:58210"/>
    </cofactor>
</comment>
<dbReference type="InterPro" id="IPR005719">
    <property type="entry name" value="Dihydroorotate_DH_2"/>
</dbReference>
<dbReference type="SUPFAM" id="SSF51395">
    <property type="entry name" value="FMN-linked oxidoreductases"/>
    <property type="match status" value="1"/>
</dbReference>
<evidence type="ECO:0000256" key="5">
    <source>
        <dbReference type="ARBA" id="ARBA00022975"/>
    </source>
</evidence>
<gene>
    <name evidence="10" type="ORF">A3I40_03285</name>
</gene>
<dbReference type="CDD" id="cd04738">
    <property type="entry name" value="DHOD_2_like"/>
    <property type="match status" value="1"/>
</dbReference>
<evidence type="ECO:0000259" key="9">
    <source>
        <dbReference type="Pfam" id="PF01180"/>
    </source>
</evidence>
<evidence type="ECO:0000256" key="3">
    <source>
        <dbReference type="ARBA" id="ARBA00022630"/>
    </source>
</evidence>
<reference evidence="10 11" key="1">
    <citation type="journal article" date="2016" name="Nat. Commun.">
        <title>Thousands of microbial genomes shed light on interconnected biogeochemical processes in an aquifer system.</title>
        <authorList>
            <person name="Anantharaman K."/>
            <person name="Brown C.T."/>
            <person name="Hug L.A."/>
            <person name="Sharon I."/>
            <person name="Castelle C.J."/>
            <person name="Probst A.J."/>
            <person name="Thomas B.C."/>
            <person name="Singh A."/>
            <person name="Wilkins M.J."/>
            <person name="Karaoz U."/>
            <person name="Brodie E.L."/>
            <person name="Williams K.H."/>
            <person name="Hubbard S.S."/>
            <person name="Banfield J.F."/>
        </authorList>
    </citation>
    <scope>NUCLEOTIDE SEQUENCE [LARGE SCALE GENOMIC DNA]</scope>
</reference>
<evidence type="ECO:0000256" key="2">
    <source>
        <dbReference type="ARBA" id="ARBA00004725"/>
    </source>
</evidence>
<dbReference type="GO" id="GO:0005886">
    <property type="term" value="C:plasma membrane"/>
    <property type="evidence" value="ECO:0007669"/>
    <property type="project" value="TreeGrafter"/>
</dbReference>
<dbReference type="GO" id="GO:0006207">
    <property type="term" value="P:'de novo' pyrimidine nucleobase biosynthetic process"/>
    <property type="evidence" value="ECO:0007669"/>
    <property type="project" value="UniProtKB-UniRule"/>
</dbReference>
<evidence type="ECO:0000256" key="7">
    <source>
        <dbReference type="ARBA" id="ARBA00023136"/>
    </source>
</evidence>
<dbReference type="Gene3D" id="3.20.20.70">
    <property type="entry name" value="Aldolase class I"/>
    <property type="match status" value="1"/>
</dbReference>
<organism evidence="10 11">
    <name type="scientific">Candidatus Uhrbacteria bacterium RIFCSPLOWO2_02_FULL_48_12</name>
    <dbReference type="NCBI Taxonomy" id="1802407"/>
    <lineage>
        <taxon>Bacteria</taxon>
        <taxon>Candidatus Uhriibacteriota</taxon>
    </lineage>
</organism>
<dbReference type="PANTHER" id="PTHR48109:SF4">
    <property type="entry name" value="DIHYDROOROTATE DEHYDROGENASE (QUINONE), MITOCHONDRIAL"/>
    <property type="match status" value="1"/>
</dbReference>
<keyword evidence="4" id="KW-0288">FMN</keyword>
<evidence type="ECO:0000256" key="6">
    <source>
        <dbReference type="ARBA" id="ARBA00023002"/>
    </source>
</evidence>
<dbReference type="NCBIfam" id="NF003652">
    <property type="entry name" value="PRK05286.2-5"/>
    <property type="match status" value="1"/>
</dbReference>
<sequence length="373" mass="40905">MKNIIIGFRNAVLGFCYGTVLKPLFFLRDPEEVHDQIIGLGNFLGRYGLTRRLTALLFSYSNKALEQKILGIKFSNPVGLAAGFDKNAELTDIIPAVGFGFMEMGSITGEPCAGNLKPRLWRLPKSKSLVVYYGLKNDGTEAVAARLRNKKFVIPTGISIAKTNSKDTVEIGAGINDYIKTCREFAAIGDYFTLNISCPNSFGGEPFLEPANLDRLLFKIDELKIPKPIFLKISPDLSYDQLDRLMEVASRHNISGFICANLTKNRNNKKIKDAAVPEQGGLSGRVAEELANELIGYIYKKTRGQFVIIGCCGVFSAEDAYKKIRAGASLVQLITGMIYEGPQVISEINSGLIKLLVRDGFANISEAVGADNR</sequence>
<dbReference type="GO" id="GO:0106430">
    <property type="term" value="F:dihydroorotate dehydrogenase (quinone) activity"/>
    <property type="evidence" value="ECO:0007669"/>
    <property type="project" value="UniProtKB-EC"/>
</dbReference>
<evidence type="ECO:0000256" key="1">
    <source>
        <dbReference type="ARBA" id="ARBA00001917"/>
    </source>
</evidence>
<dbReference type="InterPro" id="IPR005720">
    <property type="entry name" value="Dihydroorotate_DH_cat"/>
</dbReference>
<feature type="domain" description="Dihydroorotate dehydrogenase catalytic" evidence="9">
    <location>
        <begin position="65"/>
        <end position="356"/>
    </location>
</feature>
<comment type="caution">
    <text evidence="10">The sequence shown here is derived from an EMBL/GenBank/DDBJ whole genome shotgun (WGS) entry which is preliminary data.</text>
</comment>
<dbReference type="InterPro" id="IPR013785">
    <property type="entry name" value="Aldolase_TIM"/>
</dbReference>
<proteinExistence type="predicted"/>
<accession>A0A1F7V8F2</accession>